<evidence type="ECO:0000256" key="1">
    <source>
        <dbReference type="ARBA" id="ARBA00005695"/>
    </source>
</evidence>
<comment type="caution">
    <text evidence="6">The sequence shown here is derived from an EMBL/GenBank/DDBJ whole genome shotgun (WGS) entry which is preliminary data.</text>
</comment>
<organism evidence="6 7">
    <name type="scientific">Fluviispira multicolorata</name>
    <dbReference type="NCBI Taxonomy" id="2654512"/>
    <lineage>
        <taxon>Bacteria</taxon>
        <taxon>Pseudomonadati</taxon>
        <taxon>Bdellovibrionota</taxon>
        <taxon>Oligoflexia</taxon>
        <taxon>Silvanigrellales</taxon>
        <taxon>Silvanigrellaceae</taxon>
        <taxon>Fluviispira</taxon>
    </lineage>
</organism>
<evidence type="ECO:0000256" key="3">
    <source>
        <dbReference type="ARBA" id="ARBA00022729"/>
    </source>
</evidence>
<accession>A0A833N5A6</accession>
<feature type="domain" description="Solute-binding protein family 5" evidence="5">
    <location>
        <begin position="67"/>
        <end position="413"/>
    </location>
</feature>
<dbReference type="Gene3D" id="3.40.190.10">
    <property type="entry name" value="Periplasmic binding protein-like II"/>
    <property type="match status" value="1"/>
</dbReference>
<dbReference type="GO" id="GO:1904680">
    <property type="term" value="F:peptide transmembrane transporter activity"/>
    <property type="evidence" value="ECO:0007669"/>
    <property type="project" value="TreeGrafter"/>
</dbReference>
<feature type="chain" id="PRO_5032722257" description="Solute-binding protein family 5 domain-containing protein" evidence="4">
    <location>
        <begin position="19"/>
        <end position="504"/>
    </location>
</feature>
<evidence type="ECO:0000313" key="6">
    <source>
        <dbReference type="EMBL" id="KAB8033637.1"/>
    </source>
</evidence>
<evidence type="ECO:0000313" key="7">
    <source>
        <dbReference type="Proteomes" id="UP000442694"/>
    </source>
</evidence>
<keyword evidence="3 4" id="KW-0732">Signal</keyword>
<dbReference type="Proteomes" id="UP000442694">
    <property type="component" value="Unassembled WGS sequence"/>
</dbReference>
<dbReference type="PANTHER" id="PTHR30290:SF9">
    <property type="entry name" value="OLIGOPEPTIDE-BINDING PROTEIN APPA"/>
    <property type="match status" value="1"/>
</dbReference>
<gene>
    <name evidence="6" type="ORF">GCL57_02710</name>
</gene>
<dbReference type="AlphaFoldDB" id="A0A833N5A6"/>
<dbReference type="InterPro" id="IPR000914">
    <property type="entry name" value="SBP_5_dom"/>
</dbReference>
<dbReference type="Pfam" id="PF00496">
    <property type="entry name" value="SBP_bac_5"/>
    <property type="match status" value="1"/>
</dbReference>
<evidence type="ECO:0000256" key="2">
    <source>
        <dbReference type="ARBA" id="ARBA00022448"/>
    </source>
</evidence>
<evidence type="ECO:0000259" key="5">
    <source>
        <dbReference type="Pfam" id="PF00496"/>
    </source>
</evidence>
<comment type="similarity">
    <text evidence="1">Belongs to the bacterial solute-binding protein 5 family.</text>
</comment>
<protein>
    <recommendedName>
        <fullName evidence="5">Solute-binding protein family 5 domain-containing protein</fullName>
    </recommendedName>
</protein>
<dbReference type="GO" id="GO:0015833">
    <property type="term" value="P:peptide transport"/>
    <property type="evidence" value="ECO:0007669"/>
    <property type="project" value="TreeGrafter"/>
</dbReference>
<dbReference type="InterPro" id="IPR039424">
    <property type="entry name" value="SBP_5"/>
</dbReference>
<sequence length="504" mass="58117">MKKILFLTFMFIFLNSYGAKMNQNKIVFYSPTNAENPWIENAAADTRYTFNTAVLNLLVYIDTNFNIKPITLESFHWDYKNKYYVLTLKKNLSFTNGRKVTIEDLEFSILRPFFAAIGNEGTMQLVNVKGSEKIVPGQAYKSGLVEGVKILNSHSLAVTPSSPNPSFMYTLARSNYSLVPIEEFEKDFLNWKKWPIGVGPYKIKDEDKEQHSYLLELIDFKNYPNAPQKIIFELERTLRPDLTLIDTLAVNDSSYERSNLTAPLFIRIFAFNYSSKLGNNPDFRKAISIALQRKQFSNKTLVPTKPLNEIVTKGFIGRLNIEENYNLPEAQKTFQKVLGSQKNNVFKIPFTPDLEYLGRDYRDIITNQLKEAGLNIEFIQSNILWDTFQEEFKDSPFRLLSKGADFYDPLLTFTIFKKGSPAINTYPNDDRLNQYFEDAEDSLNRDVLSSNIEKLSKYFIDNNTIIPLFEVPTVTYYNSKKIISLGEQVGGQTFHLANIIMNKE</sequence>
<dbReference type="PANTHER" id="PTHR30290">
    <property type="entry name" value="PERIPLASMIC BINDING COMPONENT OF ABC TRANSPORTER"/>
    <property type="match status" value="1"/>
</dbReference>
<keyword evidence="2" id="KW-0813">Transport</keyword>
<dbReference type="Gene3D" id="3.10.105.10">
    <property type="entry name" value="Dipeptide-binding Protein, Domain 3"/>
    <property type="match status" value="1"/>
</dbReference>
<dbReference type="SUPFAM" id="SSF53850">
    <property type="entry name" value="Periplasmic binding protein-like II"/>
    <property type="match status" value="1"/>
</dbReference>
<dbReference type="EMBL" id="WFLN01000004">
    <property type="protein sequence ID" value="KAB8033637.1"/>
    <property type="molecule type" value="Genomic_DNA"/>
</dbReference>
<proteinExistence type="inferred from homology"/>
<feature type="signal peptide" evidence="4">
    <location>
        <begin position="1"/>
        <end position="18"/>
    </location>
</feature>
<reference evidence="6 7" key="1">
    <citation type="submission" date="2019-10" db="EMBL/GenBank/DDBJ databases">
        <title>New genus of Silvanigrellaceae.</title>
        <authorList>
            <person name="Pitt A."/>
            <person name="Hahn M.W."/>
        </authorList>
    </citation>
    <scope>NUCLEOTIDE SEQUENCE [LARGE SCALE GENOMIC DNA]</scope>
    <source>
        <strain evidence="6 7">33A1-SZDP</strain>
    </source>
</reference>
<name>A0A833N5A6_9BACT</name>
<evidence type="ECO:0000256" key="4">
    <source>
        <dbReference type="SAM" id="SignalP"/>
    </source>
</evidence>
<keyword evidence="7" id="KW-1185">Reference proteome</keyword>